<sequence length="504" mass="53219">MIRLRALLGMALAAAAALAVPGPSAAAKPAASTYYVDCSAAAGGDGSSASPWNSLAAANARAYGPGDRLLLKRGTTCTGQLKPKGSGSAAAPVQVGAYGSGTARPVIAGEGQVYAPVHLYNVQYWEVRDLEVTNTAATPAERNGVLAELEDFGTGHHIVLQNLYVHHVSGDDNKRSNGIQFRVSGTQKPTRFDGAYALDNEIYKVDREGLTNVSTWMCRPEYGTGDGCSGKNNWLPSLNVVFRGNEIHDTGGDGIVLRASDRGLVEHNEAYDIWMRSKGNNAGIWTINSDNPVIQFNEVHHVRFPALNDGMAFDADFGVKNALFQYNYSHDNEGGFMLLCGGCGAGSQSTGTVVRYNTSVNDGAKLLLAAGEKNAHFYNNTFYLPEGSTTDFIHQDQSTTVKWTNNLFANHGSGGFDYTAGDHTWSHNLFHGNHPANEPTDPAKITGDPLLADPGAGDVHLGTGSAARKAGTAVPDNGARDYYGNPLPSGCAPDIGAHQATGGC</sequence>
<dbReference type="InterPro" id="IPR012334">
    <property type="entry name" value="Pectin_lyas_fold"/>
</dbReference>
<dbReference type="InterPro" id="IPR011050">
    <property type="entry name" value="Pectin_lyase_fold/virulence"/>
</dbReference>
<proteinExistence type="predicted"/>
<evidence type="ECO:0000313" key="4">
    <source>
        <dbReference type="Proteomes" id="UP000481583"/>
    </source>
</evidence>
<dbReference type="Gene3D" id="2.160.20.10">
    <property type="entry name" value="Single-stranded right-handed beta-helix, Pectin lyase-like"/>
    <property type="match status" value="2"/>
</dbReference>
<dbReference type="InterPro" id="IPR006626">
    <property type="entry name" value="PbH1"/>
</dbReference>
<dbReference type="PROSITE" id="PS51318">
    <property type="entry name" value="TAT"/>
    <property type="match status" value="1"/>
</dbReference>
<dbReference type="EMBL" id="JAAKZV010000188">
    <property type="protein sequence ID" value="NGN68203.1"/>
    <property type="molecule type" value="Genomic_DNA"/>
</dbReference>
<dbReference type="InterPro" id="IPR039448">
    <property type="entry name" value="Beta_helix"/>
</dbReference>
<dbReference type="AlphaFoldDB" id="A0A6G4U7W6"/>
<evidence type="ECO:0000259" key="2">
    <source>
        <dbReference type="Pfam" id="PF13229"/>
    </source>
</evidence>
<organism evidence="3 4">
    <name type="scientific">Streptomyces coryli</name>
    <dbReference type="NCBI Taxonomy" id="1128680"/>
    <lineage>
        <taxon>Bacteria</taxon>
        <taxon>Bacillati</taxon>
        <taxon>Actinomycetota</taxon>
        <taxon>Actinomycetes</taxon>
        <taxon>Kitasatosporales</taxon>
        <taxon>Streptomycetaceae</taxon>
        <taxon>Streptomyces</taxon>
    </lineage>
</organism>
<feature type="domain" description="Right handed beta helix" evidence="2">
    <location>
        <begin position="239"/>
        <end position="382"/>
    </location>
</feature>
<dbReference type="SMART" id="SM00710">
    <property type="entry name" value="PbH1"/>
    <property type="match status" value="5"/>
</dbReference>
<dbReference type="RefSeq" id="WP_165241934.1">
    <property type="nucleotide sequence ID" value="NZ_JAAKZV010000188.1"/>
</dbReference>
<feature type="signal peptide" evidence="1">
    <location>
        <begin position="1"/>
        <end position="19"/>
    </location>
</feature>
<comment type="caution">
    <text evidence="3">The sequence shown here is derived from an EMBL/GenBank/DDBJ whole genome shotgun (WGS) entry which is preliminary data.</text>
</comment>
<reference evidence="3 4" key="1">
    <citation type="submission" date="2020-02" db="EMBL/GenBank/DDBJ databases">
        <title>Whole-genome analyses of novel actinobacteria.</title>
        <authorList>
            <person name="Sahin N."/>
        </authorList>
    </citation>
    <scope>NUCLEOTIDE SEQUENCE [LARGE SCALE GENOMIC DNA]</scope>
    <source>
        <strain evidence="3 4">A7024</strain>
    </source>
</reference>
<gene>
    <name evidence="3" type="ORF">G5C51_30425</name>
</gene>
<dbReference type="InterPro" id="IPR006311">
    <property type="entry name" value="TAT_signal"/>
</dbReference>
<dbReference type="Proteomes" id="UP000481583">
    <property type="component" value="Unassembled WGS sequence"/>
</dbReference>
<dbReference type="SUPFAM" id="SSF51126">
    <property type="entry name" value="Pectin lyase-like"/>
    <property type="match status" value="2"/>
</dbReference>
<accession>A0A6G4U7W6</accession>
<keyword evidence="4" id="KW-1185">Reference proteome</keyword>
<name>A0A6G4U7W6_9ACTN</name>
<evidence type="ECO:0000256" key="1">
    <source>
        <dbReference type="SAM" id="SignalP"/>
    </source>
</evidence>
<dbReference type="Pfam" id="PF13229">
    <property type="entry name" value="Beta_helix"/>
    <property type="match status" value="1"/>
</dbReference>
<protein>
    <recommendedName>
        <fullName evidence="2">Right handed beta helix domain-containing protein</fullName>
    </recommendedName>
</protein>
<keyword evidence="1" id="KW-0732">Signal</keyword>
<feature type="chain" id="PRO_5038554547" description="Right handed beta helix domain-containing protein" evidence="1">
    <location>
        <begin position="20"/>
        <end position="504"/>
    </location>
</feature>
<evidence type="ECO:0000313" key="3">
    <source>
        <dbReference type="EMBL" id="NGN68203.1"/>
    </source>
</evidence>